<feature type="transmembrane region" description="Helical" evidence="5">
    <location>
        <begin position="97"/>
        <end position="113"/>
    </location>
</feature>
<sequence length="247" mass="26288">MSGGILALFAATVLATTFLAGLFGMAGGVLLMGALLFLVPVADAMVLHGITMIVANGWRGVLWRRYILWDVLARYVLGLVLAGALFTGLMIVPDERVILLMLGVMAYLGLILPDRMVPQADRPFGAELCGFLCTGFQLLSGVSGPMFDVFFVRTTLDRRAVVATKSACQLITHIAKLVYFGVLVGGVTAISGDPVVIGAAILMAIAGTSLARPLLERMSDAAFRRYTSRILMGVGAVFLLRGIIGFF</sequence>
<comment type="similarity">
    <text evidence="5">Belongs to the 4-toluene sulfonate uptake permease (TSUP) (TC 2.A.102) family.</text>
</comment>
<evidence type="ECO:0000256" key="2">
    <source>
        <dbReference type="ARBA" id="ARBA00022692"/>
    </source>
</evidence>
<feature type="transmembrane region" description="Helical" evidence="5">
    <location>
        <begin position="67"/>
        <end position="91"/>
    </location>
</feature>
<feature type="transmembrane region" description="Helical" evidence="5">
    <location>
        <begin position="30"/>
        <end position="55"/>
    </location>
</feature>
<comment type="caution">
    <text evidence="6">The sequence shown here is derived from an EMBL/GenBank/DDBJ whole genome shotgun (WGS) entry which is preliminary data.</text>
</comment>
<keyword evidence="3 5" id="KW-1133">Transmembrane helix</keyword>
<dbReference type="GO" id="GO:0005886">
    <property type="term" value="C:plasma membrane"/>
    <property type="evidence" value="ECO:0007669"/>
    <property type="project" value="UniProtKB-SubCell"/>
</dbReference>
<dbReference type="RefSeq" id="WP_109664498.1">
    <property type="nucleotide sequence ID" value="NZ_QGGW01000001.1"/>
</dbReference>
<dbReference type="EMBL" id="QGGW01000001">
    <property type="protein sequence ID" value="PWK62266.1"/>
    <property type="molecule type" value="Genomic_DNA"/>
</dbReference>
<gene>
    <name evidence="6" type="ORF">C7455_101292</name>
</gene>
<keyword evidence="7" id="KW-1185">Reference proteome</keyword>
<dbReference type="Proteomes" id="UP000245708">
    <property type="component" value="Unassembled WGS sequence"/>
</dbReference>
<dbReference type="InterPro" id="IPR002781">
    <property type="entry name" value="TM_pro_TauE-like"/>
</dbReference>
<keyword evidence="4 5" id="KW-0472">Membrane</keyword>
<dbReference type="Pfam" id="PF01925">
    <property type="entry name" value="TauE"/>
    <property type="match status" value="1"/>
</dbReference>
<dbReference type="AlphaFoldDB" id="A0A316GRR1"/>
<protein>
    <recommendedName>
        <fullName evidence="5">Probable membrane transporter protein</fullName>
    </recommendedName>
</protein>
<feature type="transmembrane region" description="Helical" evidence="5">
    <location>
        <begin position="196"/>
        <end position="215"/>
    </location>
</feature>
<feature type="transmembrane region" description="Helical" evidence="5">
    <location>
        <begin position="167"/>
        <end position="190"/>
    </location>
</feature>
<evidence type="ECO:0000256" key="4">
    <source>
        <dbReference type="ARBA" id="ARBA00023136"/>
    </source>
</evidence>
<name>A0A316GRR1_9RHOB</name>
<accession>A0A316GRR1</accession>
<keyword evidence="2 5" id="KW-0812">Transmembrane</keyword>
<evidence type="ECO:0000256" key="3">
    <source>
        <dbReference type="ARBA" id="ARBA00022989"/>
    </source>
</evidence>
<comment type="subcellular location">
    <subcellularLocation>
        <location evidence="5">Cell membrane</location>
        <topology evidence="5">Multi-pass membrane protein</topology>
    </subcellularLocation>
    <subcellularLocation>
        <location evidence="1">Membrane</location>
        <topology evidence="1">Multi-pass membrane protein</topology>
    </subcellularLocation>
</comment>
<evidence type="ECO:0000256" key="1">
    <source>
        <dbReference type="ARBA" id="ARBA00004141"/>
    </source>
</evidence>
<evidence type="ECO:0000313" key="7">
    <source>
        <dbReference type="Proteomes" id="UP000245708"/>
    </source>
</evidence>
<dbReference type="OrthoDB" id="8478323at2"/>
<organism evidence="6 7">
    <name type="scientific">Roseicyclus mahoneyensis</name>
    <dbReference type="NCBI Taxonomy" id="164332"/>
    <lineage>
        <taxon>Bacteria</taxon>
        <taxon>Pseudomonadati</taxon>
        <taxon>Pseudomonadota</taxon>
        <taxon>Alphaproteobacteria</taxon>
        <taxon>Rhodobacterales</taxon>
        <taxon>Roseobacteraceae</taxon>
        <taxon>Roseicyclus</taxon>
    </lineage>
</organism>
<evidence type="ECO:0000313" key="6">
    <source>
        <dbReference type="EMBL" id="PWK62266.1"/>
    </source>
</evidence>
<evidence type="ECO:0000256" key="5">
    <source>
        <dbReference type="RuleBase" id="RU363041"/>
    </source>
</evidence>
<keyword evidence="5" id="KW-1003">Cell membrane</keyword>
<feature type="transmembrane region" description="Helical" evidence="5">
    <location>
        <begin position="227"/>
        <end position="246"/>
    </location>
</feature>
<proteinExistence type="inferred from homology"/>
<reference evidence="6 7" key="1">
    <citation type="submission" date="2018-05" db="EMBL/GenBank/DDBJ databases">
        <title>Genomic Encyclopedia of Type Strains, Phase IV (KMG-IV): sequencing the most valuable type-strain genomes for metagenomic binning, comparative biology and taxonomic classification.</title>
        <authorList>
            <person name="Goeker M."/>
        </authorList>
    </citation>
    <scope>NUCLEOTIDE SEQUENCE [LARGE SCALE GENOMIC DNA]</scope>
    <source>
        <strain evidence="6 7">DSM 16097</strain>
    </source>
</reference>